<dbReference type="SMART" id="SM01234">
    <property type="entry name" value="Haemolytic"/>
    <property type="match status" value="1"/>
</dbReference>
<dbReference type="InterPro" id="IPR002696">
    <property type="entry name" value="Membr_insert_effic_factor_YidD"/>
</dbReference>
<dbReference type="STRING" id="525909.Afer_2036"/>
<gene>
    <name evidence="3" type="ordered locus">Afer_2036</name>
</gene>
<comment type="function">
    <text evidence="1">Could be involved in insertion of integral membrane proteins into the membrane.</text>
</comment>
<reference evidence="3 4" key="1">
    <citation type="journal article" date="2009" name="Stand. Genomic Sci.">
        <title>Complete genome sequence of Acidimicrobium ferrooxidans type strain (ICP).</title>
        <authorList>
            <person name="Clum A."/>
            <person name="Nolan M."/>
            <person name="Lang E."/>
            <person name="Glavina Del Rio T."/>
            <person name="Tice H."/>
            <person name="Copeland A."/>
            <person name="Cheng J.F."/>
            <person name="Lucas S."/>
            <person name="Chen F."/>
            <person name="Bruce D."/>
            <person name="Goodwin L."/>
            <person name="Pitluck S."/>
            <person name="Ivanova N."/>
            <person name="Mavrommatis K."/>
            <person name="Mikhailova N."/>
            <person name="Pati A."/>
            <person name="Chen A."/>
            <person name="Palaniappan K."/>
            <person name="Goker M."/>
            <person name="Spring S."/>
            <person name="Land M."/>
            <person name="Hauser L."/>
            <person name="Chang Y.J."/>
            <person name="Jeffries C.C."/>
            <person name="Chain P."/>
            <person name="Bristow J."/>
            <person name="Eisen J.A."/>
            <person name="Markowitz V."/>
            <person name="Hugenholtz P."/>
            <person name="Kyrpides N.C."/>
            <person name="Klenk H.P."/>
            <person name="Lapidus A."/>
        </authorList>
    </citation>
    <scope>NUCLEOTIDE SEQUENCE [LARGE SCALE GENOMIC DNA]</scope>
    <source>
        <strain evidence="4">DSM 10331 / JCM 15462 / NBRC 103882 / ICP</strain>
    </source>
</reference>
<keyword evidence="1" id="KW-0472">Membrane</keyword>
<dbReference type="PANTHER" id="PTHR33383">
    <property type="entry name" value="MEMBRANE PROTEIN INSERTION EFFICIENCY FACTOR-RELATED"/>
    <property type="match status" value="1"/>
</dbReference>
<keyword evidence="1" id="KW-1003">Cell membrane</keyword>
<accession>C7M2E8</accession>
<name>C7M2E8_ACIFD</name>
<evidence type="ECO:0000313" key="4">
    <source>
        <dbReference type="Proteomes" id="UP000000771"/>
    </source>
</evidence>
<protein>
    <recommendedName>
        <fullName evidence="1">Putative membrane protein insertion efficiency factor</fullName>
    </recommendedName>
</protein>
<feature type="region of interest" description="Disordered" evidence="2">
    <location>
        <begin position="68"/>
        <end position="88"/>
    </location>
</feature>
<dbReference type="PANTHER" id="PTHR33383:SF1">
    <property type="entry name" value="MEMBRANE PROTEIN INSERTION EFFICIENCY FACTOR-RELATED"/>
    <property type="match status" value="1"/>
</dbReference>
<dbReference type="eggNOG" id="COG0759">
    <property type="taxonomic scope" value="Bacteria"/>
</dbReference>
<sequence length="88" mass="9625">MSLVARVRALPRRAGMGLIRAYQVARRGRPSPCRYVPSCSQYAYEAVELHGLARGSWLAAKRVGRCNPFGGSGYDPVPPRRSGKVTHA</sequence>
<dbReference type="EMBL" id="CP001631">
    <property type="protein sequence ID" value="ACU54937.1"/>
    <property type="molecule type" value="Genomic_DNA"/>
</dbReference>
<comment type="similarity">
    <text evidence="1">Belongs to the UPF0161 family.</text>
</comment>
<dbReference type="HOGENOM" id="CLU_144811_6_1_11"/>
<keyword evidence="4" id="KW-1185">Reference proteome</keyword>
<dbReference type="GO" id="GO:0005886">
    <property type="term" value="C:plasma membrane"/>
    <property type="evidence" value="ECO:0007669"/>
    <property type="project" value="UniProtKB-SubCell"/>
</dbReference>
<evidence type="ECO:0000256" key="1">
    <source>
        <dbReference type="HAMAP-Rule" id="MF_00386"/>
    </source>
</evidence>
<comment type="subcellular location">
    <subcellularLocation>
        <location evidence="1">Cell membrane</location>
        <topology evidence="1">Peripheral membrane protein</topology>
        <orientation evidence="1">Cytoplasmic side</orientation>
    </subcellularLocation>
</comment>
<proteinExistence type="inferred from homology"/>
<organism evidence="3 4">
    <name type="scientific">Acidimicrobium ferrooxidans (strain DSM 10331 / JCM 15462 / NBRC 103882 / ICP)</name>
    <dbReference type="NCBI Taxonomy" id="525909"/>
    <lineage>
        <taxon>Bacteria</taxon>
        <taxon>Bacillati</taxon>
        <taxon>Actinomycetota</taxon>
        <taxon>Acidimicrobiia</taxon>
        <taxon>Acidimicrobiales</taxon>
        <taxon>Acidimicrobiaceae</taxon>
        <taxon>Acidimicrobium</taxon>
    </lineage>
</organism>
<evidence type="ECO:0000256" key="2">
    <source>
        <dbReference type="SAM" id="MobiDB-lite"/>
    </source>
</evidence>
<evidence type="ECO:0000313" key="3">
    <source>
        <dbReference type="EMBL" id="ACU54937.1"/>
    </source>
</evidence>
<dbReference type="HAMAP" id="MF_00386">
    <property type="entry name" value="UPF0161_YidD"/>
    <property type="match status" value="1"/>
</dbReference>
<dbReference type="AlphaFoldDB" id="C7M2E8"/>
<dbReference type="Pfam" id="PF01809">
    <property type="entry name" value="YidD"/>
    <property type="match status" value="1"/>
</dbReference>
<dbReference type="KEGG" id="afo:Afer_2036"/>
<dbReference type="NCBIfam" id="TIGR00278">
    <property type="entry name" value="membrane protein insertion efficiency factor YidD"/>
    <property type="match status" value="1"/>
</dbReference>
<dbReference type="Proteomes" id="UP000000771">
    <property type="component" value="Chromosome"/>
</dbReference>